<dbReference type="eggNOG" id="KOG3298">
    <property type="taxonomic scope" value="Eukaryota"/>
</dbReference>
<dbReference type="EnsemblMetazoa" id="PHUM079870-RA">
    <property type="protein sequence ID" value="PHUM079870-PA"/>
    <property type="gene ID" value="PHUM079870"/>
</dbReference>
<evidence type="ECO:0000256" key="21">
    <source>
        <dbReference type="PROSITE-ProRule" id="PRU00146"/>
    </source>
</evidence>
<reference evidence="28" key="1">
    <citation type="submission" date="2007-04" db="EMBL/GenBank/DDBJ databases">
        <title>Annotation of Pediculus humanus corporis strain USDA.</title>
        <authorList>
            <person name="Kirkness E."/>
            <person name="Hannick L."/>
            <person name="Hass B."/>
            <person name="Bruggner R."/>
            <person name="Lawson D."/>
            <person name="Bidwell S."/>
            <person name="Joardar V."/>
            <person name="Caler E."/>
            <person name="Walenz B."/>
            <person name="Inman J."/>
            <person name="Schobel S."/>
            <person name="Galinsky K."/>
            <person name="Amedeo P."/>
            <person name="Strausberg R."/>
        </authorList>
    </citation>
    <scope>NUCLEOTIDE SEQUENCE</scope>
    <source>
        <strain evidence="28">USDA</strain>
    </source>
</reference>
<dbReference type="GO" id="GO:0006351">
    <property type="term" value="P:DNA-templated transcription"/>
    <property type="evidence" value="ECO:0007669"/>
    <property type="project" value="InterPro"/>
</dbReference>
<evidence type="ECO:0000256" key="17">
    <source>
        <dbReference type="ARBA" id="ARBA00023163"/>
    </source>
</evidence>
<dbReference type="VEuPathDB" id="VectorBase:PHUM079870"/>
<feature type="domain" description="Post-SET" evidence="25">
    <location>
        <begin position="3295"/>
        <end position="3311"/>
    </location>
</feature>
<dbReference type="CTD" id="8231358"/>
<reference evidence="28" key="2">
    <citation type="submission" date="2007-04" db="EMBL/GenBank/DDBJ databases">
        <title>The genome of the human body louse.</title>
        <authorList>
            <consortium name="The Human Body Louse Genome Consortium"/>
            <person name="Kirkness E."/>
            <person name="Walenz B."/>
            <person name="Hass B."/>
            <person name="Bruggner R."/>
            <person name="Strausberg R."/>
        </authorList>
    </citation>
    <scope>NUCLEOTIDE SEQUENCE</scope>
    <source>
        <strain evidence="28">USDA</strain>
    </source>
</reference>
<evidence type="ECO:0000313" key="29">
    <source>
        <dbReference type="EnsemblMetazoa" id="PHUM079870-PA"/>
    </source>
</evidence>
<dbReference type="InterPro" id="IPR036427">
    <property type="entry name" value="Bromodomain-like_sf"/>
</dbReference>
<keyword evidence="10" id="KW-0677">Repeat</keyword>
<evidence type="ECO:0000256" key="19">
    <source>
        <dbReference type="ARBA" id="ARBA00071661"/>
    </source>
</evidence>
<reference evidence="29" key="3">
    <citation type="submission" date="2021-02" db="UniProtKB">
        <authorList>
            <consortium name="EnsemblMetazoa"/>
        </authorList>
    </citation>
    <scope>IDENTIFICATION</scope>
    <source>
        <strain evidence="29">USDA</strain>
    </source>
</reference>
<dbReference type="InterPro" id="IPR019787">
    <property type="entry name" value="Znf_PHD-finger"/>
</dbReference>
<keyword evidence="15" id="KW-0103">Bromodomain</keyword>
<evidence type="ECO:0000256" key="16">
    <source>
        <dbReference type="ARBA" id="ARBA00023125"/>
    </source>
</evidence>
<evidence type="ECO:0000256" key="12">
    <source>
        <dbReference type="ARBA" id="ARBA00022833"/>
    </source>
</evidence>
<keyword evidence="18" id="KW-0539">Nucleus</keyword>
<feature type="region of interest" description="Disordered" evidence="22">
    <location>
        <begin position="2930"/>
        <end position="2951"/>
    </location>
</feature>
<feature type="domain" description="PHD-type" evidence="23">
    <location>
        <begin position="920"/>
        <end position="973"/>
    </location>
</feature>
<dbReference type="eggNOG" id="KOG1084">
    <property type="taxonomic scope" value="Eukaryota"/>
</dbReference>
<evidence type="ECO:0000256" key="11">
    <source>
        <dbReference type="ARBA" id="ARBA00022771"/>
    </source>
</evidence>
<dbReference type="SMART" id="SM00249">
    <property type="entry name" value="PHD"/>
    <property type="match status" value="4"/>
</dbReference>
<dbReference type="PROSITE" id="PS51805">
    <property type="entry name" value="EPHD"/>
    <property type="match status" value="1"/>
</dbReference>
<dbReference type="Gene3D" id="1.20.920.10">
    <property type="entry name" value="Bromodomain-like"/>
    <property type="match status" value="1"/>
</dbReference>
<dbReference type="InterPro" id="IPR013083">
    <property type="entry name" value="Znf_RING/FYVE/PHD"/>
</dbReference>
<comment type="subcellular location">
    <subcellularLocation>
        <location evidence="1">Nucleus</location>
    </subcellularLocation>
</comment>
<evidence type="ECO:0000259" key="26">
    <source>
        <dbReference type="PROSITE" id="PS51030"/>
    </source>
</evidence>
<evidence type="ECO:0000256" key="13">
    <source>
        <dbReference type="ARBA" id="ARBA00022853"/>
    </source>
</evidence>
<dbReference type="GO" id="GO:0008270">
    <property type="term" value="F:zinc ion binding"/>
    <property type="evidence" value="ECO:0007669"/>
    <property type="project" value="UniProtKB-KW"/>
</dbReference>
<keyword evidence="11 21" id="KW-0863">Zinc-finger</keyword>
<feature type="domain" description="Nuclear receptor" evidence="26">
    <location>
        <begin position="563"/>
        <end position="663"/>
    </location>
</feature>
<feature type="domain" description="PHD-type" evidence="23">
    <location>
        <begin position="970"/>
        <end position="1021"/>
    </location>
</feature>
<dbReference type="Gene3D" id="3.30.40.10">
    <property type="entry name" value="Zinc/RING finger domain, C3HC4 (zinc finger)"/>
    <property type="match status" value="3"/>
</dbReference>
<dbReference type="InParanoid" id="E0VC46"/>
<feature type="region of interest" description="Disordered" evidence="22">
    <location>
        <begin position="2011"/>
        <end position="2042"/>
    </location>
</feature>
<keyword evidence="17" id="KW-0804">Transcription</keyword>
<dbReference type="InterPro" id="IPR046341">
    <property type="entry name" value="SET_dom_sf"/>
</dbReference>
<dbReference type="PANTHER" id="PTHR45838:SF4">
    <property type="entry name" value="HISTONE-LYSINE N-METHYLTRANSFERASE TRITHORAX"/>
    <property type="match status" value="1"/>
</dbReference>
<evidence type="ECO:0000313" key="30">
    <source>
        <dbReference type="Proteomes" id="UP000009046"/>
    </source>
</evidence>
<evidence type="ECO:0000256" key="9">
    <source>
        <dbReference type="ARBA" id="ARBA00022723"/>
    </source>
</evidence>
<dbReference type="InterPro" id="IPR001965">
    <property type="entry name" value="Znf_PHD"/>
</dbReference>
<keyword evidence="6 28" id="KW-0489">Methyltransferase</keyword>
<dbReference type="Pfam" id="PF05964">
    <property type="entry name" value="FYRN"/>
    <property type="match status" value="1"/>
</dbReference>
<keyword evidence="14" id="KW-0805">Transcription regulation</keyword>
<dbReference type="Pfam" id="PF05965">
    <property type="entry name" value="FYRC"/>
    <property type="match status" value="1"/>
</dbReference>
<dbReference type="Pfam" id="PF00628">
    <property type="entry name" value="PHD"/>
    <property type="match status" value="1"/>
</dbReference>
<dbReference type="Gene3D" id="2.170.270.10">
    <property type="entry name" value="SET domain"/>
    <property type="match status" value="1"/>
</dbReference>
<dbReference type="HOGENOM" id="CLU_225836_0_0_1"/>
<dbReference type="FunFam" id="3.30.40.10:FF:000002">
    <property type="entry name" value="Histone-lysine N-methyltransferase"/>
    <property type="match status" value="1"/>
</dbReference>
<evidence type="ECO:0000256" key="1">
    <source>
        <dbReference type="ARBA" id="ARBA00004123"/>
    </source>
</evidence>
<dbReference type="InterPro" id="IPR047219">
    <property type="entry name" value="KMT2A_2B_SET"/>
</dbReference>
<feature type="compositionally biased region" description="Polar residues" evidence="22">
    <location>
        <begin position="1298"/>
        <end position="1313"/>
    </location>
</feature>
<dbReference type="Gene3D" id="2.40.50.140">
    <property type="entry name" value="Nucleic acid-binding proteins"/>
    <property type="match status" value="1"/>
</dbReference>
<dbReference type="FunFam" id="3.30.1490.120:FF:000001">
    <property type="entry name" value="DNA-directed RNA polymerase II subunit RPB7"/>
    <property type="match status" value="1"/>
</dbReference>
<dbReference type="EMBL" id="AAZO01000953">
    <property type="status" value="NOT_ANNOTATED_CDS"/>
    <property type="molecule type" value="Genomic_DNA"/>
</dbReference>
<evidence type="ECO:0000256" key="6">
    <source>
        <dbReference type="ARBA" id="ARBA00022603"/>
    </source>
</evidence>
<proteinExistence type="inferred from homology"/>
<keyword evidence="9" id="KW-0479">Metal-binding</keyword>
<dbReference type="GO" id="GO:0098687">
    <property type="term" value="C:chromosomal region"/>
    <property type="evidence" value="ECO:0007669"/>
    <property type="project" value="UniProtKB-ARBA"/>
</dbReference>
<keyword evidence="5" id="KW-0240">DNA-directed RNA polymerase</keyword>
<dbReference type="InterPro" id="IPR005576">
    <property type="entry name" value="Rpb7-like_N"/>
</dbReference>
<dbReference type="CDD" id="cd04462">
    <property type="entry name" value="S1_RNAPII_Rpb7"/>
    <property type="match status" value="1"/>
</dbReference>
<dbReference type="FunFam" id="2.170.270.10:FF:000004">
    <property type="entry name" value="Histone-lysine N-methyltransferase"/>
    <property type="match status" value="1"/>
</dbReference>
<dbReference type="FunCoup" id="E0VC46">
    <property type="interactions" value="1290"/>
</dbReference>
<evidence type="ECO:0000256" key="15">
    <source>
        <dbReference type="ARBA" id="ARBA00023117"/>
    </source>
</evidence>
<dbReference type="InterPro" id="IPR003029">
    <property type="entry name" value="S1_domain"/>
</dbReference>
<keyword evidence="12" id="KW-0862">Zinc</keyword>
<comment type="similarity">
    <text evidence="2">Belongs to the eukaryotic RPB7/RPC8 RNA polymerase subunit family.</text>
</comment>
<dbReference type="Pfam" id="PF00575">
    <property type="entry name" value="S1"/>
    <property type="match status" value="1"/>
</dbReference>
<feature type="domain" description="PHD-type" evidence="23">
    <location>
        <begin position="1049"/>
        <end position="1110"/>
    </location>
</feature>
<dbReference type="PROSITE" id="PS50280">
    <property type="entry name" value="SET"/>
    <property type="match status" value="1"/>
</dbReference>
<dbReference type="GO" id="GO:0042800">
    <property type="term" value="F:histone H3K4 methyltransferase activity"/>
    <property type="evidence" value="ECO:0007669"/>
    <property type="project" value="TreeGrafter"/>
</dbReference>
<dbReference type="GO" id="GO:0045893">
    <property type="term" value="P:positive regulation of DNA-templated transcription"/>
    <property type="evidence" value="ECO:0007669"/>
    <property type="project" value="TreeGrafter"/>
</dbReference>
<evidence type="ECO:0000256" key="8">
    <source>
        <dbReference type="ARBA" id="ARBA00022691"/>
    </source>
</evidence>
<dbReference type="STRING" id="121224.E0VC46"/>
<dbReference type="InterPro" id="IPR003888">
    <property type="entry name" value="FYrich_N"/>
</dbReference>
<evidence type="ECO:0000256" key="14">
    <source>
        <dbReference type="ARBA" id="ARBA00023015"/>
    </source>
</evidence>
<dbReference type="CDD" id="cd04329">
    <property type="entry name" value="RNAP_II_Rpb7_N"/>
    <property type="match status" value="1"/>
</dbReference>
<dbReference type="GO" id="GO:0043565">
    <property type="term" value="F:sequence-specific DNA binding"/>
    <property type="evidence" value="ECO:0007669"/>
    <property type="project" value="InterPro"/>
</dbReference>
<feature type="region of interest" description="Disordered" evidence="22">
    <location>
        <begin position="2898"/>
        <end position="2917"/>
    </location>
</feature>
<dbReference type="InterPro" id="IPR001628">
    <property type="entry name" value="Znf_hrmn_rcpt"/>
</dbReference>
<keyword evidence="16" id="KW-0238">DNA-binding</keyword>
<dbReference type="EMBL" id="DS235047">
    <property type="protein sequence ID" value="EEB10952.1"/>
    <property type="molecule type" value="Genomic_DNA"/>
</dbReference>
<feature type="region of interest" description="Disordered" evidence="22">
    <location>
        <begin position="1296"/>
        <end position="1317"/>
    </location>
</feature>
<dbReference type="FunFam" id="2.40.50.140:FF:000043">
    <property type="entry name" value="DNA-directed RNA polymerase II subunit RPB7"/>
    <property type="match status" value="1"/>
</dbReference>
<protein>
    <recommendedName>
        <fullName evidence="4">DNA-directed RNA polymerase II subunit RPB7</fullName>
        <ecNumber evidence="3">2.1.1.355</ecNumber>
    </recommendedName>
    <alternativeName>
        <fullName evidence="20">DNA-directed RNA polymerase II subunit rpb7</fullName>
    </alternativeName>
    <alternativeName>
        <fullName evidence="19">Histone-lysine N-methyltransferase trithorax</fullName>
    </alternativeName>
</protein>
<dbReference type="GO" id="GO:0000428">
    <property type="term" value="C:DNA-directed RNA polymerase complex"/>
    <property type="evidence" value="ECO:0007669"/>
    <property type="project" value="UniProtKB-KW"/>
</dbReference>
<feature type="compositionally biased region" description="Basic and acidic residues" evidence="22">
    <location>
        <begin position="2898"/>
        <end position="2910"/>
    </location>
</feature>
<dbReference type="SUPFAM" id="SSF82199">
    <property type="entry name" value="SET domain"/>
    <property type="match status" value="1"/>
</dbReference>
<dbReference type="OMA" id="VVRSQQW"/>
<dbReference type="Pfam" id="PF13771">
    <property type="entry name" value="zf-HC5HC2H"/>
    <property type="match status" value="1"/>
</dbReference>
<evidence type="ECO:0000256" key="2">
    <source>
        <dbReference type="ARBA" id="ARBA00009307"/>
    </source>
</evidence>
<evidence type="ECO:0000256" key="22">
    <source>
        <dbReference type="SAM" id="MobiDB-lite"/>
    </source>
</evidence>
<dbReference type="Proteomes" id="UP000009046">
    <property type="component" value="Unassembled WGS sequence"/>
</dbReference>
<evidence type="ECO:0000256" key="3">
    <source>
        <dbReference type="ARBA" id="ARBA00012183"/>
    </source>
</evidence>
<dbReference type="InterPro" id="IPR001214">
    <property type="entry name" value="SET_dom"/>
</dbReference>
<dbReference type="PROSITE" id="PS50868">
    <property type="entry name" value="POST_SET"/>
    <property type="match status" value="1"/>
</dbReference>
<dbReference type="Gene3D" id="3.30.160.360">
    <property type="match status" value="1"/>
</dbReference>
<dbReference type="InterPro" id="IPR012340">
    <property type="entry name" value="NA-bd_OB-fold"/>
</dbReference>
<dbReference type="SUPFAM" id="SSF50249">
    <property type="entry name" value="Nucleic acid-binding proteins"/>
    <property type="match status" value="1"/>
</dbReference>
<accession>E0VC46</accession>
<evidence type="ECO:0000259" key="27">
    <source>
        <dbReference type="PROSITE" id="PS51805"/>
    </source>
</evidence>
<evidence type="ECO:0000256" key="7">
    <source>
        <dbReference type="ARBA" id="ARBA00022679"/>
    </source>
</evidence>
<dbReference type="Pfam" id="PF03876">
    <property type="entry name" value="SHS2_Rpb7-N"/>
    <property type="match status" value="1"/>
</dbReference>
<dbReference type="Pfam" id="PF00856">
    <property type="entry name" value="SET"/>
    <property type="match status" value="1"/>
</dbReference>
<dbReference type="CDD" id="cd15506">
    <property type="entry name" value="PHD1_KMT2A_like"/>
    <property type="match status" value="1"/>
</dbReference>
<dbReference type="OrthoDB" id="308383at2759"/>
<evidence type="ECO:0000313" key="28">
    <source>
        <dbReference type="EMBL" id="EEB10952.1"/>
    </source>
</evidence>
<dbReference type="PROSITE" id="PS51030">
    <property type="entry name" value="NUCLEAR_REC_DBD_2"/>
    <property type="match status" value="1"/>
</dbReference>
<dbReference type="GO" id="GO:0003700">
    <property type="term" value="F:DNA-binding transcription factor activity"/>
    <property type="evidence" value="ECO:0007669"/>
    <property type="project" value="InterPro"/>
</dbReference>
<gene>
    <name evidence="29" type="primary">8231358</name>
    <name evidence="28" type="ORF">Phum_PHUM079870</name>
</gene>
<evidence type="ECO:0000256" key="4">
    <source>
        <dbReference type="ARBA" id="ARBA00015928"/>
    </source>
</evidence>
<evidence type="ECO:0000256" key="10">
    <source>
        <dbReference type="ARBA" id="ARBA00022737"/>
    </source>
</evidence>
<feature type="region of interest" description="Disordered" evidence="22">
    <location>
        <begin position="803"/>
        <end position="826"/>
    </location>
</feature>
<feature type="compositionally biased region" description="Low complexity" evidence="22">
    <location>
        <begin position="2011"/>
        <end position="2027"/>
    </location>
</feature>
<evidence type="ECO:0000259" key="24">
    <source>
        <dbReference type="PROSITE" id="PS50280"/>
    </source>
</evidence>
<evidence type="ECO:0000256" key="18">
    <source>
        <dbReference type="ARBA" id="ARBA00023242"/>
    </source>
</evidence>
<dbReference type="GO" id="GO:0005700">
    <property type="term" value="C:polytene chromosome"/>
    <property type="evidence" value="ECO:0007669"/>
    <property type="project" value="UniProtKB-ARBA"/>
</dbReference>
<dbReference type="PROSITE" id="PS51542">
    <property type="entry name" value="FYRN"/>
    <property type="match status" value="1"/>
</dbReference>
<dbReference type="InterPro" id="IPR034732">
    <property type="entry name" value="EPHD"/>
</dbReference>
<feature type="domain" description="SET" evidence="24">
    <location>
        <begin position="3171"/>
        <end position="3289"/>
    </location>
</feature>
<dbReference type="CDD" id="cd15489">
    <property type="entry name" value="PHD_SF"/>
    <property type="match status" value="1"/>
</dbReference>
<keyword evidence="13" id="KW-0156">Chromatin regulator</keyword>
<dbReference type="KEGG" id="phu:Phum_PHUM079870"/>
<dbReference type="PROSITE" id="PS51543">
    <property type="entry name" value="FYRC"/>
    <property type="match status" value="1"/>
</dbReference>
<keyword evidence="8" id="KW-0949">S-adenosyl-L-methionine</keyword>
<dbReference type="Gene3D" id="3.30.1490.120">
    <property type="entry name" value="RNA polymerase Rpb7-like, N-terminal domain"/>
    <property type="match status" value="1"/>
</dbReference>
<organism>
    <name type="scientific">Pediculus humanus subsp. corporis</name>
    <name type="common">Body louse</name>
    <dbReference type="NCBI Taxonomy" id="121224"/>
    <lineage>
        <taxon>Eukaryota</taxon>
        <taxon>Metazoa</taxon>
        <taxon>Ecdysozoa</taxon>
        <taxon>Arthropoda</taxon>
        <taxon>Hexapoda</taxon>
        <taxon>Insecta</taxon>
        <taxon>Pterygota</taxon>
        <taxon>Neoptera</taxon>
        <taxon>Paraneoptera</taxon>
        <taxon>Psocodea</taxon>
        <taxon>Troctomorpha</taxon>
        <taxon>Phthiraptera</taxon>
        <taxon>Anoplura</taxon>
        <taxon>Pediculidae</taxon>
        <taxon>Pediculus</taxon>
    </lineage>
</organism>
<dbReference type="GO" id="GO:0035097">
    <property type="term" value="C:histone methyltransferase complex"/>
    <property type="evidence" value="ECO:0007669"/>
    <property type="project" value="TreeGrafter"/>
</dbReference>
<dbReference type="CDD" id="cd15508">
    <property type="entry name" value="PHD3_KMT2A_like"/>
    <property type="match status" value="1"/>
</dbReference>
<name>E0VC46_PEDHC</name>
<dbReference type="SUPFAM" id="SSF88798">
    <property type="entry name" value="N-terminal, heterodimerisation domain of RBP7 (RpoE)"/>
    <property type="match status" value="1"/>
</dbReference>
<dbReference type="PROSITE" id="PS50016">
    <property type="entry name" value="ZF_PHD_2"/>
    <property type="match status" value="3"/>
</dbReference>
<evidence type="ECO:0000259" key="25">
    <source>
        <dbReference type="PROSITE" id="PS50868"/>
    </source>
</evidence>
<dbReference type="CDD" id="cd19170">
    <property type="entry name" value="SET_KMT2A_2B"/>
    <property type="match status" value="1"/>
</dbReference>
<dbReference type="GO" id="GO:0032259">
    <property type="term" value="P:methylation"/>
    <property type="evidence" value="ECO:0007669"/>
    <property type="project" value="UniProtKB-KW"/>
</dbReference>
<dbReference type="InterPro" id="IPR003889">
    <property type="entry name" value="FYrich_C"/>
</dbReference>
<keyword evidence="7 28" id="KW-0808">Transferase</keyword>
<feature type="domain" description="PHD-type" evidence="27">
    <location>
        <begin position="1484"/>
        <end position="1592"/>
    </location>
</feature>
<keyword evidence="30" id="KW-1185">Reference proteome</keyword>
<dbReference type="InterPro" id="IPR036898">
    <property type="entry name" value="RNA_pol_Rpb7-like_N_sf"/>
</dbReference>
<feature type="compositionally biased region" description="Polar residues" evidence="22">
    <location>
        <begin position="2930"/>
        <end position="2939"/>
    </location>
</feature>
<evidence type="ECO:0000259" key="23">
    <source>
        <dbReference type="PROSITE" id="PS50016"/>
    </source>
</evidence>
<dbReference type="PANTHER" id="PTHR45838">
    <property type="entry name" value="HISTONE-LYSINE-N-METHYLTRANSFERASE 2 KMT2 FAMILY MEMBER"/>
    <property type="match status" value="1"/>
</dbReference>
<dbReference type="SMART" id="SM00542">
    <property type="entry name" value="FYRC"/>
    <property type="match status" value="1"/>
</dbReference>
<dbReference type="InterPro" id="IPR011011">
    <property type="entry name" value="Znf_FYVE_PHD"/>
</dbReference>
<evidence type="ECO:0000256" key="20">
    <source>
        <dbReference type="ARBA" id="ARBA00073912"/>
    </source>
</evidence>
<dbReference type="InterPro" id="IPR003616">
    <property type="entry name" value="Post-SET_dom"/>
</dbReference>
<dbReference type="GO" id="GO:0140949">
    <property type="term" value="F:histone H3K9 trimethyltransferase activity"/>
    <property type="evidence" value="ECO:0007669"/>
    <property type="project" value="UniProtKB-EC"/>
</dbReference>
<evidence type="ECO:0000256" key="5">
    <source>
        <dbReference type="ARBA" id="ARBA00022478"/>
    </source>
</evidence>
<dbReference type="SMART" id="SM00317">
    <property type="entry name" value="SET"/>
    <property type="match status" value="1"/>
</dbReference>
<dbReference type="EC" id="2.1.1.355" evidence="3"/>
<dbReference type="GeneID" id="8231358"/>
<sequence length="3311" mass="374070">MKISLEHEILLHPRYFGPQLLETVKQKLYAEVEGTCTGKYGFVIAVTLIDNIGAGLILPGQGFVVYPVKYRAIVFRPFKGEVLDAVVTQVNKVGMFAEIGPLSCFISHHSIPADMQFCPNFNPPCYKSKDEDVVIQADDEIRLKIVGTRVDASGIFAIGTLMDDYLGLVGLTSVVAKMATDRSLADRGIVEIKMGRSKFPGKPTKIGNRKRVNLSSCSLPEDNDSSTAAKNIYLGLSMFNETFGDNETITPGPFYGFSSNEIDEAMAEARLQQKEAEVAHKKQGIDINFWDSFQSELFSVSSFTKHKLLPDNNCEKESKTIVSFDGGGLPFDFPFSHDNSDNEPSRTLNVNVVENNKVHKINKKVRISSKLEKTSSKIKKLRAPRFKFNKNKLQCSPIANRSLQSQAAKKLLNKAKMTNLLEINKNLPADKKFILPSRSTHSSRVIKPNKRFFEDNIIKKKYLNSQSCLNATVNNKQNLLEESRKKFETRKLHWENKSSENLNLSESSNSSSSKFILREARLQLDKDKTQTSVLEGPFSSPNLSSLCSNTQLKINLMQSTPGNKECAVCGIVIFCKFVEKPKEFGIFCCENCQKFIWKIIKSLESKKDFKLQCLKGNGLCEIVNIMKAQHFNVIESSYSTKCQACWLKLCLKNFKMPNKLKQNLLKVLPVNMQINLSLDYGPTSSDTSSSKFRFSAKNMKHFKWFNENNSQEIRAVNKNNIIDLPWSNISESNILNKKVLRKRTKNGENTVQSNIFLGQNEKIKSVNDKNRQSIVLKGPRVKHVCRSASVALGQPLATFPTDLGSKKKKTNESSEDCNKCTTSPSPESNGVECQEVEFFSENVVDSKEEGKEKKLNTFKETTCNLKEVQVSRLNNGVKSKKKTNIKIENPVSMDFWESYDPDEICETGFCLIGSEDFSVRALCFLCGSSGQEKLIHCASCCEPYHEFCIDEAQLKLQNNTWKFDWVCPRCTVCFTCGKTSGQQLKCVKCDNSYHIECVDRVGGRLLHSPDRPWVCSICLRCKSCNGVDVSVFVGNLPLCRACFVLRQKGNFCPLCQRCYNDDDYDSKMMECGQCKCWVHAKCEGLSDEKYQVLSFLPESVEYVCRMCCVMPPAPWWIAVEAELKSGYLGVLKALSKNRKACTMLKWSPRKQCTCRPVEYTSRAFDLDVLNRTSKMLDVELEEISNSEKEINEKKKIHEEKEMIEKYQPAILSERKTSIEVINHPTESLKLTLKIMKNCDTETENITESTTKDKSVKDIFDDEKLQENSERVKNLIANQKFSDNSQSVNRKISPFEYNKVNSSNSGNTLDSDAGNSAKDRSSIYDQNCFQLSSLETNKANGDISVNLLEGTRECVCFLDVESYNSRSKPFSPNLMSIKKKVTTSEYSSLHQFHQDMERMIATSHSTELMDLYHQTIREIFPWFDPKFSKVQNSSQKVSSIKSAESTPVKSTPKKIIPEEECKIPKYKLYDQPLDYFYSDYTVQDTRICVMCKVVGDGLPGHTGRLLYCGQNEWVHCNCALWSGEVFEEIDGSLQNVHSAISRSRSIKCPECNLKGASIGCCARSCQETYHFSCAKKLGCAFMDDKTMYCLAHLKDVNNKLVQNEKEFEIRRPVYVELDKRKMKTADSCQIRFVVGSLHVNNLGKFAGKLSDETKSIIPDQFSCTRLFWSCFEPWRIVRYHFSVRLVEAENTQGVDTGINLTVDHSKDPELVELKLKQLKYFQENNSFLEINEKLVENQLGEKRKLVELKAKCDKIKISDSNSPKKDKKNQKVVRKILDQYDFKDDENCLSDNQNTADLLPPDVEEAIFKDLPHDILDGISMQDIFMDIKNYEYNSKENSEELYEGDDNLFNSLNKIHKKNENIQNESIWTESIDCKLEVIGETSLVSKSRNVKRNRTDDSLLLPSKKSTTLKTYQKSTNLNRNYKCENFNNKWKKHSKCHVTVNLLEPQERGNMLQELKFTDGLVSITTGAIGSMKDLKSRLEDNKRSIQEEGKENKFLAWQTRLQPRLLQVDGGVDSSSSGSEAGESPQRMTEESVTSKLVDSSSQILDPLYSIKSSNVPEFQNFSTSENSHHSNKSSVSFSKGNTDSNSFILPQVDGVEDCNSDVSDSEIQNCKKYSLKEIQNFNKVMVRKRDLINVFDLNYKIVQCDGGVDSECEEETFKNCNLSDGSVYPLVAKVEEEPVKCGKCRCTYRTKISYQRHLESCTSDFILSSSEAEMSDEESPKRHFNNISLKQKSDNINALAIPAKTTNKEHSKKNISYNSHLANDSLQISSHLNPINFEKPEVKKEKVKKTYTRRKVPTATKKNSPVNNKQQVQQILLQQQSAAAAPALIVQDVTGSNLMSTAYIDSTPTLGYLAGIESQHFLNKTQLISTPGGVISGNFHVPSPSESQVLGGLCLNTQNVQNNFPGFIIQQQPNIQGPVLSSQNSPVILSNEQLMVGSTDSYNVFQDPRTGGMFLTSRNAPVFYNMETIVSNTVMQTNQFVSNVLGTTFSQTSTQIFQASEMEQIVNVPSNYILVNSNHAGANRLFPSNDLLCVQTQPTFIQNQTPIQLGSSNQTVQPSQIFNPSIPTAQILNFDPKTLPIQNNSFRCLQPVCPPIILGKVSNGLNNNVVNSTVPQVLQKTPASTPTIVNPVVTSKSVPTIKPQQLNGFSSSQMTKLPVKIPEKPAIPLKSNPQSQIQSRSRALVDYINNFRSEANETLLKSAQVQNKTKNNICDKSSSQSYNLNSSNKSINLNTCISTQQKVMQNQNNFHKSSSLSTELVNPSCKTEVKSTNNLKIPKSASSELLVTKAEIQSPASLKSEKIILPAKPLAANEPIPSVKNFKIKNEKITSCTKTEESCPRRESSLISTSEETEKSPCAGVKIFQNLPPSNFEMQEKEDGSTVPDSKNIEISMHEDSRPVKDEYPKQDNNTNHVLPLQENCQKINISPKNNNVKSSPKGHSKDGENLFLKQEENYKIKRKINFLDQNSFDSKSLGINDKFESPPDKDASEVVADENISFSKKSIEEKGPKLIFDVISDDGFKKSSSSMAELWANICDSVQEMRAMLKIPSLPLTKKDYEILGMQNHGLQHCLEQLKGVENCVNYKFKYFTRDDSRRDSEDEVKENPSGCARTEKFTNRKEYDMFAWLASKHRKLPKLTESAEETLCSIRRANNLPMAMKYRNLKETSKLYVGVYRSQIHGRGLFCLREIEAGEMVIEYAGEVIRANLSDKREKYYTEKGIGCYMFRIDDHFVVDATMKGNAARFINHSCEPNCYSRVVDILGKKHIVIFALRKINIMEELTYDYKFPFEDEKISCHCLSKKCKKYLN</sequence>
<dbReference type="SUPFAM" id="SSF57903">
    <property type="entry name" value="FYVE/PHD zinc finger"/>
    <property type="match status" value="3"/>
</dbReference>
<dbReference type="RefSeq" id="XP_002423690.1">
    <property type="nucleotide sequence ID" value="XM_002423645.1"/>
</dbReference>